<feature type="compositionally biased region" description="Basic and acidic residues" evidence="1">
    <location>
        <begin position="197"/>
        <end position="206"/>
    </location>
</feature>
<feature type="non-terminal residue" evidence="2">
    <location>
        <position position="206"/>
    </location>
</feature>
<feature type="region of interest" description="Disordered" evidence="1">
    <location>
        <begin position="98"/>
        <end position="206"/>
    </location>
</feature>
<feature type="compositionally biased region" description="Basic and acidic residues" evidence="1">
    <location>
        <begin position="100"/>
        <end position="119"/>
    </location>
</feature>
<protein>
    <submittedName>
        <fullName evidence="2">Uncharacterized protein</fullName>
    </submittedName>
</protein>
<sequence length="206" mass="23002">MSFPSVIGDFGSVGEEKDPFVEMGLKPYSPIWLPSRAPSFEHLLRQRSYSPNPRHATTTTSTTTVTQINTTPPLQVGHVDGDDDVIVFGRQDDTESFDEFDLRDPLKEEATISSEKDLKNASPGSGKERQDKVGSSTHWYERFGNIKKRPSPLLPDHYDNLEDYDHGDGGDDDNGHRIGLTHPSLGCPVESSMPKRLRLEDPSHNK</sequence>
<feature type="compositionally biased region" description="Low complexity" evidence="1">
    <location>
        <begin position="57"/>
        <end position="71"/>
    </location>
</feature>
<dbReference type="Proteomes" id="UP001194696">
    <property type="component" value="Unassembled WGS sequence"/>
</dbReference>
<dbReference type="EMBL" id="JAAAIM010001586">
    <property type="protein sequence ID" value="KAG0277292.1"/>
    <property type="molecule type" value="Genomic_DNA"/>
</dbReference>
<name>A0ABQ7JK69_9FUNG</name>
<accession>A0ABQ7JK69</accession>
<keyword evidence="3" id="KW-1185">Reference proteome</keyword>
<feature type="region of interest" description="Disordered" evidence="1">
    <location>
        <begin position="48"/>
        <end position="80"/>
    </location>
</feature>
<feature type="compositionally biased region" description="Basic and acidic residues" evidence="1">
    <location>
        <begin position="156"/>
        <end position="176"/>
    </location>
</feature>
<reference evidence="2 3" key="1">
    <citation type="journal article" date="2020" name="Fungal Divers.">
        <title>Resolving the Mortierellaceae phylogeny through synthesis of multi-gene phylogenetics and phylogenomics.</title>
        <authorList>
            <person name="Vandepol N."/>
            <person name="Liber J."/>
            <person name="Desiro A."/>
            <person name="Na H."/>
            <person name="Kennedy M."/>
            <person name="Barry K."/>
            <person name="Grigoriev I.V."/>
            <person name="Miller A.N."/>
            <person name="O'Donnell K."/>
            <person name="Stajich J.E."/>
            <person name="Bonito G."/>
        </authorList>
    </citation>
    <scope>NUCLEOTIDE SEQUENCE [LARGE SCALE GENOMIC DNA]</scope>
    <source>
        <strain evidence="2 3">AD045</strain>
    </source>
</reference>
<evidence type="ECO:0000256" key="1">
    <source>
        <dbReference type="SAM" id="MobiDB-lite"/>
    </source>
</evidence>
<evidence type="ECO:0000313" key="3">
    <source>
        <dbReference type="Proteomes" id="UP001194696"/>
    </source>
</evidence>
<gene>
    <name evidence="2" type="ORF">BGZ96_002922</name>
</gene>
<comment type="caution">
    <text evidence="2">The sequence shown here is derived from an EMBL/GenBank/DDBJ whole genome shotgun (WGS) entry which is preliminary data.</text>
</comment>
<proteinExistence type="predicted"/>
<organism evidence="2 3">
    <name type="scientific">Linnemannia gamsii</name>
    <dbReference type="NCBI Taxonomy" id="64522"/>
    <lineage>
        <taxon>Eukaryota</taxon>
        <taxon>Fungi</taxon>
        <taxon>Fungi incertae sedis</taxon>
        <taxon>Mucoromycota</taxon>
        <taxon>Mortierellomycotina</taxon>
        <taxon>Mortierellomycetes</taxon>
        <taxon>Mortierellales</taxon>
        <taxon>Mortierellaceae</taxon>
        <taxon>Linnemannia</taxon>
    </lineage>
</organism>
<evidence type="ECO:0000313" key="2">
    <source>
        <dbReference type="EMBL" id="KAG0277292.1"/>
    </source>
</evidence>